<keyword evidence="1" id="KW-1133">Transmembrane helix</keyword>
<dbReference type="Pfam" id="PF16316">
    <property type="entry name" value="DUF4956"/>
    <property type="match status" value="1"/>
</dbReference>
<gene>
    <name evidence="2" type="ORF">A2756_00395</name>
</gene>
<evidence type="ECO:0000313" key="2">
    <source>
        <dbReference type="EMBL" id="OGZ45464.1"/>
    </source>
</evidence>
<keyword evidence="1" id="KW-0812">Transmembrane</keyword>
<protein>
    <recommendedName>
        <fullName evidence="4">DUF4956 domain-containing protein</fullName>
    </recommendedName>
</protein>
<keyword evidence="1" id="KW-0472">Membrane</keyword>
<dbReference type="InterPro" id="IPR032531">
    <property type="entry name" value="DUF4956"/>
</dbReference>
<proteinExistence type="predicted"/>
<dbReference type="AlphaFoldDB" id="A0A1G2G5E4"/>
<evidence type="ECO:0000313" key="3">
    <source>
        <dbReference type="Proteomes" id="UP000177785"/>
    </source>
</evidence>
<name>A0A1G2G5E4_9BACT</name>
<comment type="caution">
    <text evidence="2">The sequence shown here is derived from an EMBL/GenBank/DDBJ whole genome shotgun (WGS) entry which is preliminary data.</text>
</comment>
<dbReference type="STRING" id="1802115.A2756_00395"/>
<organism evidence="2 3">
    <name type="scientific">Candidatus Ryanbacteria bacterium RIFCSPHIGHO2_01_FULL_48_27</name>
    <dbReference type="NCBI Taxonomy" id="1802115"/>
    <lineage>
        <taxon>Bacteria</taxon>
        <taxon>Candidatus Ryaniibacteriota</taxon>
    </lineage>
</organism>
<feature type="transmembrane region" description="Helical" evidence="1">
    <location>
        <begin position="71"/>
        <end position="89"/>
    </location>
</feature>
<dbReference type="Proteomes" id="UP000177785">
    <property type="component" value="Unassembled WGS sequence"/>
</dbReference>
<sequence>MENFLILAETEVNGATIVLNISLVIGLLLFVAWLYKRTHASLSYTQSSLFALILMGTVASIIMMITAQNVFGAFAFFIVFTLIRFRSVIKEMREAVFLLFAMIIGVAVGRGSYTIAILATTTISLIILGLQRWKLPGTHSDESILTVTAQTSCSLEHAPVFSDAPTRYHLQKVRDLPMNLKKYIFFTHLEGVPEEAAVLEQIKRIPGVEAVELISRRQNIQY</sequence>
<feature type="transmembrane region" description="Helical" evidence="1">
    <location>
        <begin position="96"/>
        <end position="129"/>
    </location>
</feature>
<accession>A0A1G2G5E4</accession>
<dbReference type="EMBL" id="MHNL01000006">
    <property type="protein sequence ID" value="OGZ45464.1"/>
    <property type="molecule type" value="Genomic_DNA"/>
</dbReference>
<feature type="transmembrane region" description="Helical" evidence="1">
    <location>
        <begin position="12"/>
        <end position="35"/>
    </location>
</feature>
<evidence type="ECO:0000256" key="1">
    <source>
        <dbReference type="SAM" id="Phobius"/>
    </source>
</evidence>
<reference evidence="2 3" key="1">
    <citation type="journal article" date="2016" name="Nat. Commun.">
        <title>Thousands of microbial genomes shed light on interconnected biogeochemical processes in an aquifer system.</title>
        <authorList>
            <person name="Anantharaman K."/>
            <person name="Brown C.T."/>
            <person name="Hug L.A."/>
            <person name="Sharon I."/>
            <person name="Castelle C.J."/>
            <person name="Probst A.J."/>
            <person name="Thomas B.C."/>
            <person name="Singh A."/>
            <person name="Wilkins M.J."/>
            <person name="Karaoz U."/>
            <person name="Brodie E.L."/>
            <person name="Williams K.H."/>
            <person name="Hubbard S.S."/>
            <person name="Banfield J.F."/>
        </authorList>
    </citation>
    <scope>NUCLEOTIDE SEQUENCE [LARGE SCALE GENOMIC DNA]</scope>
</reference>
<evidence type="ECO:0008006" key="4">
    <source>
        <dbReference type="Google" id="ProtNLM"/>
    </source>
</evidence>